<proteinExistence type="predicted"/>
<dbReference type="AlphaFoldDB" id="A0A7W9TXZ6"/>
<protein>
    <submittedName>
        <fullName evidence="1">Uncharacterized protein</fullName>
    </submittedName>
</protein>
<dbReference type="Proteomes" id="UP000571554">
    <property type="component" value="Unassembled WGS sequence"/>
</dbReference>
<accession>A0A7W9TXZ6</accession>
<name>A0A7W9TXZ6_9BURK</name>
<dbReference type="EMBL" id="JACHBW010000009">
    <property type="protein sequence ID" value="MBB6103463.1"/>
    <property type="molecule type" value="Genomic_DNA"/>
</dbReference>
<sequence length="89" mass="9947">MRNHAPRLAKEGKPWFLAVNLVNPHDVMFVNTDAVGSNLQDAIKPMLGHAHPPEDALYQQKWDSVPLAASCHQAHDEPGRPRTACSMRR</sequence>
<gene>
    <name evidence="1" type="ORF">F4827_003318</name>
</gene>
<organism evidence="1 2">
    <name type="scientific">Paraburkholderia bannensis</name>
    <dbReference type="NCBI Taxonomy" id="765414"/>
    <lineage>
        <taxon>Bacteria</taxon>
        <taxon>Pseudomonadati</taxon>
        <taxon>Pseudomonadota</taxon>
        <taxon>Betaproteobacteria</taxon>
        <taxon>Burkholderiales</taxon>
        <taxon>Burkholderiaceae</taxon>
        <taxon>Paraburkholderia</taxon>
    </lineage>
</organism>
<dbReference type="RefSeq" id="WP_260175245.1">
    <property type="nucleotide sequence ID" value="NZ_JACHBW010000009.1"/>
</dbReference>
<comment type="caution">
    <text evidence="1">The sequence shown here is derived from an EMBL/GenBank/DDBJ whole genome shotgun (WGS) entry which is preliminary data.</text>
</comment>
<evidence type="ECO:0000313" key="1">
    <source>
        <dbReference type="EMBL" id="MBB6103463.1"/>
    </source>
</evidence>
<keyword evidence="2" id="KW-1185">Reference proteome</keyword>
<reference evidence="1 2" key="1">
    <citation type="submission" date="2020-08" db="EMBL/GenBank/DDBJ databases">
        <title>Above-ground endophytic microbial communities from plants in different locations in the United States.</title>
        <authorList>
            <person name="Frank C."/>
        </authorList>
    </citation>
    <scope>NUCLEOTIDE SEQUENCE [LARGE SCALE GENOMIC DNA]</scope>
    <source>
        <strain evidence="1 2">WP4_2_2</strain>
    </source>
</reference>
<evidence type="ECO:0000313" key="2">
    <source>
        <dbReference type="Proteomes" id="UP000571554"/>
    </source>
</evidence>